<dbReference type="PANTHER" id="PTHR23327:SF42">
    <property type="entry name" value="LON PEPTIDASE N-TERMINAL DOMAIN AND RING FINGER PROTEIN C14F5.10C"/>
    <property type="match status" value="1"/>
</dbReference>
<evidence type="ECO:0000313" key="2">
    <source>
        <dbReference type="EMBL" id="CAG9761189.1"/>
    </source>
</evidence>
<dbReference type="EMBL" id="OU892286">
    <property type="protein sequence ID" value="CAG9761189.1"/>
    <property type="molecule type" value="Genomic_DNA"/>
</dbReference>
<feature type="domain" description="Lon N-terminal" evidence="1">
    <location>
        <begin position="9"/>
        <end position="84"/>
    </location>
</feature>
<dbReference type="InterPro" id="IPR003111">
    <property type="entry name" value="Lon_prtase_N"/>
</dbReference>
<organism evidence="2 3">
    <name type="scientific">Ceutorhynchus assimilis</name>
    <name type="common">cabbage seed weevil</name>
    <dbReference type="NCBI Taxonomy" id="467358"/>
    <lineage>
        <taxon>Eukaryota</taxon>
        <taxon>Metazoa</taxon>
        <taxon>Ecdysozoa</taxon>
        <taxon>Arthropoda</taxon>
        <taxon>Hexapoda</taxon>
        <taxon>Insecta</taxon>
        <taxon>Pterygota</taxon>
        <taxon>Neoptera</taxon>
        <taxon>Endopterygota</taxon>
        <taxon>Coleoptera</taxon>
        <taxon>Polyphaga</taxon>
        <taxon>Cucujiformia</taxon>
        <taxon>Curculionidae</taxon>
        <taxon>Ceutorhynchinae</taxon>
        <taxon>Ceutorhynchus</taxon>
    </lineage>
</organism>
<dbReference type="Gene3D" id="2.30.130.40">
    <property type="entry name" value="LON domain-like"/>
    <property type="match status" value="1"/>
</dbReference>
<dbReference type="PANTHER" id="PTHR23327">
    <property type="entry name" value="RING FINGER PROTEIN 127"/>
    <property type="match status" value="1"/>
</dbReference>
<dbReference type="OrthoDB" id="264917at2759"/>
<dbReference type="Proteomes" id="UP001152799">
    <property type="component" value="Chromosome 10"/>
</dbReference>
<dbReference type="SUPFAM" id="SSF88697">
    <property type="entry name" value="PUA domain-like"/>
    <property type="match status" value="1"/>
</dbReference>
<protein>
    <recommendedName>
        <fullName evidence="1">Lon N-terminal domain-containing protein</fullName>
    </recommendedName>
</protein>
<name>A0A9N9MBX9_9CUCU</name>
<evidence type="ECO:0000313" key="3">
    <source>
        <dbReference type="Proteomes" id="UP001152799"/>
    </source>
</evidence>
<dbReference type="InterPro" id="IPR015947">
    <property type="entry name" value="PUA-like_sf"/>
</dbReference>
<evidence type="ECO:0000259" key="1">
    <source>
        <dbReference type="Pfam" id="PF02190"/>
    </source>
</evidence>
<proteinExistence type="predicted"/>
<keyword evidence="3" id="KW-1185">Reference proteome</keyword>
<gene>
    <name evidence="2" type="ORF">CEUTPL_LOCUS1896</name>
</gene>
<accession>A0A9N9MBX9</accession>
<dbReference type="GO" id="GO:0061630">
    <property type="term" value="F:ubiquitin protein ligase activity"/>
    <property type="evidence" value="ECO:0007669"/>
    <property type="project" value="TreeGrafter"/>
</dbReference>
<sequence>MFAMLSMDPDGTKFVQYGTMLEVKDAVILQNGRIILSTQGVSRFKVISSDEKDGYDTAKVELVHDVVPDPEHIGNLIELHRKVHSRAVHWISILTPAALSEVERLIGPMPDVEDDWIHLPDGPNTFLEKRLRAIDKMLDHMRIRMEGVPKDDETVSYDINNEVFCSD</sequence>
<dbReference type="Pfam" id="PF02190">
    <property type="entry name" value="LON_substr_bdg"/>
    <property type="match status" value="1"/>
</dbReference>
<dbReference type="AlphaFoldDB" id="A0A9N9MBX9"/>
<dbReference type="InterPro" id="IPR046336">
    <property type="entry name" value="Lon_prtase_N_sf"/>
</dbReference>
<reference evidence="2" key="1">
    <citation type="submission" date="2022-01" db="EMBL/GenBank/DDBJ databases">
        <authorList>
            <person name="King R."/>
        </authorList>
    </citation>
    <scope>NUCLEOTIDE SEQUENCE</scope>
</reference>